<sequence length="219" mass="25547">MAPLLPLQSLVENHQWVSSDTTHFVIYEEYADRVRDQVRLGHESTEVSCKAKIGRIFQTDDSPIRNESKKYEKQGKKLNSRLEKRKKEKERISMISPLTQDQVREALEHFLSEHCCYGKKPVEDMLIGDMSMTSCFRYTLETFGEQRKTYRTERSHRLDDDEVVAAVLHRSDRETLLFELSYGNRKILYEFLGDAIEHVGDKNLFISTGLSELRAVLNI</sequence>
<gene>
    <name evidence="1" type="ORF">LAZ67_3004099</name>
</gene>
<dbReference type="PANTHER" id="PTHR48465:SF1">
    <property type="entry name" value="PROTEIN SSUH2 HOMOLOG"/>
    <property type="match status" value="1"/>
</dbReference>
<dbReference type="InterPro" id="IPR052789">
    <property type="entry name" value="SSUH2_homolog"/>
</dbReference>
<dbReference type="EMBL" id="CP092865">
    <property type="protein sequence ID" value="UYV65373.1"/>
    <property type="molecule type" value="Genomic_DNA"/>
</dbReference>
<evidence type="ECO:0000313" key="2">
    <source>
        <dbReference type="Proteomes" id="UP001235939"/>
    </source>
</evidence>
<proteinExistence type="predicted"/>
<evidence type="ECO:0000313" key="1">
    <source>
        <dbReference type="EMBL" id="UYV65373.1"/>
    </source>
</evidence>
<name>A0ABY6K9C9_9ARAC</name>
<accession>A0ABY6K9C9</accession>
<keyword evidence="2" id="KW-1185">Reference proteome</keyword>
<protein>
    <submittedName>
        <fullName evidence="1">SSUH2</fullName>
    </submittedName>
</protein>
<dbReference type="Proteomes" id="UP001235939">
    <property type="component" value="Chromosome 03"/>
</dbReference>
<organism evidence="1 2">
    <name type="scientific">Cordylochernes scorpioides</name>
    <dbReference type="NCBI Taxonomy" id="51811"/>
    <lineage>
        <taxon>Eukaryota</taxon>
        <taxon>Metazoa</taxon>
        <taxon>Ecdysozoa</taxon>
        <taxon>Arthropoda</taxon>
        <taxon>Chelicerata</taxon>
        <taxon>Arachnida</taxon>
        <taxon>Pseudoscorpiones</taxon>
        <taxon>Cheliferoidea</taxon>
        <taxon>Chernetidae</taxon>
        <taxon>Cordylochernes</taxon>
    </lineage>
</organism>
<reference evidence="1 2" key="1">
    <citation type="submission" date="2022-01" db="EMBL/GenBank/DDBJ databases">
        <title>A chromosomal length assembly of Cordylochernes scorpioides.</title>
        <authorList>
            <person name="Zeh D."/>
            <person name="Zeh J."/>
        </authorList>
    </citation>
    <scope>NUCLEOTIDE SEQUENCE [LARGE SCALE GENOMIC DNA]</scope>
    <source>
        <strain evidence="1">IN4F17</strain>
        <tissue evidence="1">Whole Body</tissue>
    </source>
</reference>
<dbReference type="PANTHER" id="PTHR48465">
    <property type="entry name" value="PROTEIN SSUH2 HOMOLOG"/>
    <property type="match status" value="1"/>
</dbReference>